<name>A0A7W6RZN7_9PROT</name>
<proteinExistence type="predicted"/>
<evidence type="ECO:0000313" key="4">
    <source>
        <dbReference type="Proteomes" id="UP000555728"/>
    </source>
</evidence>
<sequence>MSDSSRETAPPPDPTTPAPADAPMRVSTQPAPAPGPVTVNLGGVPPAQGAAPRPAGGAGRTGGGGQGGGKGGGQGGGQGGGDAAAIKALRQEMQALRGALAAAAPKPDAPAETNAATDDATVGERLEALTRAVQTLETYLSIGFFDRVRGTLGEAATELRPVALERRVARLRGLVRGLLLVQLATLGLVVALNGPQVMALAQAAWAGLVALLASAGVSLPVPAGDGSGGGGGT</sequence>
<accession>A0A7W6RZN7</accession>
<dbReference type="Proteomes" id="UP000555728">
    <property type="component" value="Unassembled WGS sequence"/>
</dbReference>
<keyword evidence="2" id="KW-0472">Membrane</keyword>
<keyword evidence="2" id="KW-1133">Transmembrane helix</keyword>
<evidence type="ECO:0000313" key="3">
    <source>
        <dbReference type="EMBL" id="MBB4286188.1"/>
    </source>
</evidence>
<feature type="transmembrane region" description="Helical" evidence="2">
    <location>
        <begin position="174"/>
        <end position="193"/>
    </location>
</feature>
<feature type="transmembrane region" description="Helical" evidence="2">
    <location>
        <begin position="199"/>
        <end position="219"/>
    </location>
</feature>
<feature type="compositionally biased region" description="Low complexity" evidence="1">
    <location>
        <begin position="42"/>
        <end position="55"/>
    </location>
</feature>
<dbReference type="RefSeq" id="WP_184434680.1">
    <property type="nucleotide sequence ID" value="NZ_JACIGI010000013.1"/>
</dbReference>
<comment type="caution">
    <text evidence="3">The sequence shown here is derived from an EMBL/GenBank/DDBJ whole genome shotgun (WGS) entry which is preliminary data.</text>
</comment>
<protein>
    <submittedName>
        <fullName evidence="3">Uncharacterized protein</fullName>
    </submittedName>
</protein>
<feature type="region of interest" description="Disordered" evidence="1">
    <location>
        <begin position="1"/>
        <end position="82"/>
    </location>
</feature>
<reference evidence="3 4" key="1">
    <citation type="submission" date="2020-08" db="EMBL/GenBank/DDBJ databases">
        <title>Genome sequencing of Purple Non-Sulfur Bacteria from various extreme environments.</title>
        <authorList>
            <person name="Mayer M."/>
        </authorList>
    </citation>
    <scope>NUCLEOTIDE SEQUENCE [LARGE SCALE GENOMIC DNA]</scope>
    <source>
        <strain evidence="3 4">JA135</strain>
    </source>
</reference>
<keyword evidence="4" id="KW-1185">Reference proteome</keyword>
<dbReference type="EMBL" id="JACIGI010000013">
    <property type="protein sequence ID" value="MBB4286188.1"/>
    <property type="molecule type" value="Genomic_DNA"/>
</dbReference>
<organism evidence="3 4">
    <name type="scientific">Roseospira goensis</name>
    <dbReference type="NCBI Taxonomy" id="391922"/>
    <lineage>
        <taxon>Bacteria</taxon>
        <taxon>Pseudomonadati</taxon>
        <taxon>Pseudomonadota</taxon>
        <taxon>Alphaproteobacteria</taxon>
        <taxon>Rhodospirillales</taxon>
        <taxon>Rhodospirillaceae</taxon>
        <taxon>Roseospira</taxon>
    </lineage>
</organism>
<evidence type="ECO:0000256" key="1">
    <source>
        <dbReference type="SAM" id="MobiDB-lite"/>
    </source>
</evidence>
<feature type="compositionally biased region" description="Gly residues" evidence="1">
    <location>
        <begin position="56"/>
        <end position="82"/>
    </location>
</feature>
<dbReference type="AlphaFoldDB" id="A0A7W6RZN7"/>
<evidence type="ECO:0000256" key="2">
    <source>
        <dbReference type="SAM" id="Phobius"/>
    </source>
</evidence>
<keyword evidence="2" id="KW-0812">Transmembrane</keyword>
<gene>
    <name evidence="3" type="ORF">GGD88_001915</name>
</gene>